<accession>A0A0C9Y8B3</accession>
<dbReference type="Proteomes" id="UP000054018">
    <property type="component" value="Unassembled WGS sequence"/>
</dbReference>
<dbReference type="AlphaFoldDB" id="A0A0C9Y8B3"/>
<reference evidence="1 2" key="1">
    <citation type="submission" date="2014-04" db="EMBL/GenBank/DDBJ databases">
        <authorList>
            <consortium name="DOE Joint Genome Institute"/>
            <person name="Kuo A."/>
            <person name="Kohler A."/>
            <person name="Costa M.D."/>
            <person name="Nagy L.G."/>
            <person name="Floudas D."/>
            <person name="Copeland A."/>
            <person name="Barry K.W."/>
            <person name="Cichocki N."/>
            <person name="Veneault-Fourrey C."/>
            <person name="LaButti K."/>
            <person name="Lindquist E.A."/>
            <person name="Lipzen A."/>
            <person name="Lundell T."/>
            <person name="Morin E."/>
            <person name="Murat C."/>
            <person name="Sun H."/>
            <person name="Tunlid A."/>
            <person name="Henrissat B."/>
            <person name="Grigoriev I.V."/>
            <person name="Hibbett D.S."/>
            <person name="Martin F."/>
            <person name="Nordberg H.P."/>
            <person name="Cantor M.N."/>
            <person name="Hua S.X."/>
        </authorList>
    </citation>
    <scope>NUCLEOTIDE SEQUENCE [LARGE SCALE GENOMIC DNA]</scope>
    <source>
        <strain evidence="1 2">441</strain>
    </source>
</reference>
<feature type="non-terminal residue" evidence="1">
    <location>
        <position position="1"/>
    </location>
</feature>
<sequence>SSLDSPWKLANPLHVAYVQKIWAETFPNIKCTVALRNDPIFALIRPLAFHLVTILIISEVKQRTYDWHSELATRALKAVEAFFDRYEEVDTTEARAAYVAWAVPEVTEIVDAHGCVKPVAPSLFPYMWERVDE</sequence>
<keyword evidence="2" id="KW-1185">Reference proteome</keyword>
<evidence type="ECO:0000313" key="1">
    <source>
        <dbReference type="EMBL" id="KIK13171.1"/>
    </source>
</evidence>
<gene>
    <name evidence="1" type="ORF">PISMIDRAFT_76503</name>
</gene>
<organism evidence="1 2">
    <name type="scientific">Pisolithus microcarpus 441</name>
    <dbReference type="NCBI Taxonomy" id="765257"/>
    <lineage>
        <taxon>Eukaryota</taxon>
        <taxon>Fungi</taxon>
        <taxon>Dikarya</taxon>
        <taxon>Basidiomycota</taxon>
        <taxon>Agaricomycotina</taxon>
        <taxon>Agaricomycetes</taxon>
        <taxon>Agaricomycetidae</taxon>
        <taxon>Boletales</taxon>
        <taxon>Sclerodermatineae</taxon>
        <taxon>Pisolithaceae</taxon>
        <taxon>Pisolithus</taxon>
    </lineage>
</organism>
<evidence type="ECO:0000313" key="2">
    <source>
        <dbReference type="Proteomes" id="UP000054018"/>
    </source>
</evidence>
<dbReference type="EMBL" id="KN834015">
    <property type="protein sequence ID" value="KIK13171.1"/>
    <property type="molecule type" value="Genomic_DNA"/>
</dbReference>
<protein>
    <submittedName>
        <fullName evidence="1">Unplaced genomic scaffold scaffold_331, whole genome shotgun sequence</fullName>
    </submittedName>
</protein>
<dbReference type="OrthoDB" id="2678283at2759"/>
<dbReference type="HOGENOM" id="CLU_133979_0_0_1"/>
<reference evidence="2" key="2">
    <citation type="submission" date="2015-01" db="EMBL/GenBank/DDBJ databases">
        <title>Evolutionary Origins and Diversification of the Mycorrhizal Mutualists.</title>
        <authorList>
            <consortium name="DOE Joint Genome Institute"/>
            <consortium name="Mycorrhizal Genomics Consortium"/>
            <person name="Kohler A."/>
            <person name="Kuo A."/>
            <person name="Nagy L.G."/>
            <person name="Floudas D."/>
            <person name="Copeland A."/>
            <person name="Barry K.W."/>
            <person name="Cichocki N."/>
            <person name="Veneault-Fourrey C."/>
            <person name="LaButti K."/>
            <person name="Lindquist E.A."/>
            <person name="Lipzen A."/>
            <person name="Lundell T."/>
            <person name="Morin E."/>
            <person name="Murat C."/>
            <person name="Riley R."/>
            <person name="Ohm R."/>
            <person name="Sun H."/>
            <person name="Tunlid A."/>
            <person name="Henrissat B."/>
            <person name="Grigoriev I.V."/>
            <person name="Hibbett D.S."/>
            <person name="Martin F."/>
        </authorList>
    </citation>
    <scope>NUCLEOTIDE SEQUENCE [LARGE SCALE GENOMIC DNA]</scope>
    <source>
        <strain evidence="2">441</strain>
    </source>
</reference>
<name>A0A0C9Y8B3_9AGAM</name>
<proteinExistence type="predicted"/>
<feature type="non-terminal residue" evidence="1">
    <location>
        <position position="133"/>
    </location>
</feature>